<dbReference type="RefSeq" id="WP_065544855.1">
    <property type="nucleotide sequence ID" value="NZ_CP015405.2"/>
</dbReference>
<evidence type="ECO:0000256" key="3">
    <source>
        <dbReference type="ARBA" id="ARBA00023163"/>
    </source>
</evidence>
<dbReference type="Gene3D" id="1.10.260.40">
    <property type="entry name" value="lambda repressor-like DNA-binding domains"/>
    <property type="match status" value="1"/>
</dbReference>
<dbReference type="PROSITE" id="PS50932">
    <property type="entry name" value="HTH_LACI_2"/>
    <property type="match status" value="1"/>
</dbReference>
<dbReference type="InterPro" id="IPR028082">
    <property type="entry name" value="Peripla_BP_I"/>
</dbReference>
<dbReference type="GO" id="GO:0000976">
    <property type="term" value="F:transcription cis-regulatory region binding"/>
    <property type="evidence" value="ECO:0007669"/>
    <property type="project" value="TreeGrafter"/>
</dbReference>
<dbReference type="Pfam" id="PF00356">
    <property type="entry name" value="LacI"/>
    <property type="match status" value="1"/>
</dbReference>
<evidence type="ECO:0000259" key="4">
    <source>
        <dbReference type="PROSITE" id="PS50932"/>
    </source>
</evidence>
<sequence>MATIKDIADRTGFSTATVSRVLNYDDTLNVQEETRMKILDTARELQYQARERKSRKRRLAVGVYYSYTREEELRDIYYLTVRLAVERKLEAENMERRQIQSLEELKDLGGLDGLLCLGTFSRSMVKQIDAFGKPTVFLDAMPKGDRFDCVVNDLAGSVEAVMDYLTGLGHRKIAFIGGFEVDRDGEEVHDSRIVAYKEYMERIGEFSQSLVRLGEFTPEDGYVLCRELLEEKERPTAVFASNDSLAVGCYRAVSEKGLRIPGDMSIVGYNDIAVANYLVPSLTTVRLHMELLGEEAVRILREHIASDREIGLKIIVPAKLIVRDSAGRVK</sequence>
<dbReference type="Gene3D" id="3.40.50.2300">
    <property type="match status" value="2"/>
</dbReference>
<name>A0A1C7II51_9FIRM</name>
<dbReference type="CDD" id="cd01544">
    <property type="entry name" value="PBP1_GalR"/>
    <property type="match status" value="1"/>
</dbReference>
<evidence type="ECO:0000313" key="5">
    <source>
        <dbReference type="EMBL" id="ANU78738.1"/>
    </source>
</evidence>
<keyword evidence="1" id="KW-0805">Transcription regulation</keyword>
<keyword evidence="3" id="KW-0804">Transcription</keyword>
<accession>A0A1C7II51</accession>
<dbReference type="EMBL" id="CP015405">
    <property type="protein sequence ID" value="ANU78738.1"/>
    <property type="molecule type" value="Genomic_DNA"/>
</dbReference>
<evidence type="ECO:0000256" key="1">
    <source>
        <dbReference type="ARBA" id="ARBA00023015"/>
    </source>
</evidence>
<protein>
    <submittedName>
        <fullName evidence="5">LacI family transcriptional regulator</fullName>
    </submittedName>
</protein>
<dbReference type="KEGG" id="byl:A4V09_17655"/>
<dbReference type="AlphaFoldDB" id="A0A1C7II51"/>
<evidence type="ECO:0000313" key="6">
    <source>
        <dbReference type="Proteomes" id="UP000092574"/>
    </source>
</evidence>
<dbReference type="InterPro" id="IPR000843">
    <property type="entry name" value="HTH_LacI"/>
</dbReference>
<proteinExistence type="predicted"/>
<keyword evidence="6" id="KW-1185">Reference proteome</keyword>
<dbReference type="Pfam" id="PF13377">
    <property type="entry name" value="Peripla_BP_3"/>
    <property type="match status" value="1"/>
</dbReference>
<dbReference type="PANTHER" id="PTHR30146:SF149">
    <property type="entry name" value="HTH-TYPE TRANSCRIPTIONAL REGULATOR EBGR"/>
    <property type="match status" value="1"/>
</dbReference>
<dbReference type="SUPFAM" id="SSF47413">
    <property type="entry name" value="lambda repressor-like DNA-binding domains"/>
    <property type="match status" value="1"/>
</dbReference>
<dbReference type="GO" id="GO:0003700">
    <property type="term" value="F:DNA-binding transcription factor activity"/>
    <property type="evidence" value="ECO:0007669"/>
    <property type="project" value="TreeGrafter"/>
</dbReference>
<feature type="domain" description="HTH lacI-type" evidence="4">
    <location>
        <begin position="2"/>
        <end position="58"/>
    </location>
</feature>
<dbReference type="STRING" id="1796616.A4V09_17655"/>
<dbReference type="PANTHER" id="PTHR30146">
    <property type="entry name" value="LACI-RELATED TRANSCRIPTIONAL REPRESSOR"/>
    <property type="match status" value="1"/>
</dbReference>
<keyword evidence="2" id="KW-0238">DNA-binding</keyword>
<organism evidence="5 6">
    <name type="scientific">Blautia pseudococcoides</name>
    <dbReference type="NCBI Taxonomy" id="1796616"/>
    <lineage>
        <taxon>Bacteria</taxon>
        <taxon>Bacillati</taxon>
        <taxon>Bacillota</taxon>
        <taxon>Clostridia</taxon>
        <taxon>Lachnospirales</taxon>
        <taxon>Lachnospiraceae</taxon>
        <taxon>Blautia</taxon>
    </lineage>
</organism>
<dbReference type="InterPro" id="IPR046335">
    <property type="entry name" value="LacI/GalR-like_sensor"/>
</dbReference>
<dbReference type="OrthoDB" id="43195at2"/>
<dbReference type="SUPFAM" id="SSF53822">
    <property type="entry name" value="Periplasmic binding protein-like I"/>
    <property type="match status" value="1"/>
</dbReference>
<dbReference type="CDD" id="cd01392">
    <property type="entry name" value="HTH_LacI"/>
    <property type="match status" value="1"/>
</dbReference>
<dbReference type="InterPro" id="IPR010982">
    <property type="entry name" value="Lambda_DNA-bd_dom_sf"/>
</dbReference>
<dbReference type="Proteomes" id="UP000092574">
    <property type="component" value="Chromosome"/>
</dbReference>
<reference evidence="5" key="1">
    <citation type="submission" date="2017-04" db="EMBL/GenBank/DDBJ databases">
        <title>Complete Genome Sequences of Twelve Strains of a Stable Defined Moderately Diverse Mouse Microbiota 2 (sDMDMm2).</title>
        <authorList>
            <person name="Uchimura Y."/>
            <person name="Wyss M."/>
            <person name="Brugiroux S."/>
            <person name="Limenitakis J.P."/>
            <person name="Stecher B."/>
            <person name="McCoy K.D."/>
            <person name="Macpherson A.J."/>
        </authorList>
    </citation>
    <scope>NUCLEOTIDE SEQUENCE</scope>
    <source>
        <strain evidence="5">YL58</strain>
    </source>
</reference>
<evidence type="ECO:0000256" key="2">
    <source>
        <dbReference type="ARBA" id="ARBA00023125"/>
    </source>
</evidence>
<gene>
    <name evidence="5" type="ORF">A4V09_17655</name>
</gene>
<dbReference type="SMART" id="SM00354">
    <property type="entry name" value="HTH_LACI"/>
    <property type="match status" value="1"/>
</dbReference>